<dbReference type="RefSeq" id="WP_379539812.1">
    <property type="nucleotide sequence ID" value="NZ_JBHSDR010000008.1"/>
</dbReference>
<organism evidence="1 2">
    <name type="scientific">Novosphingobium tardum</name>
    <dbReference type="NCBI Taxonomy" id="1538021"/>
    <lineage>
        <taxon>Bacteria</taxon>
        <taxon>Pseudomonadati</taxon>
        <taxon>Pseudomonadota</taxon>
        <taxon>Alphaproteobacteria</taxon>
        <taxon>Sphingomonadales</taxon>
        <taxon>Sphingomonadaceae</taxon>
        <taxon>Novosphingobium</taxon>
    </lineage>
</organism>
<name>A0ABV8RU94_9SPHN</name>
<evidence type="ECO:0008006" key="3">
    <source>
        <dbReference type="Google" id="ProtNLM"/>
    </source>
</evidence>
<proteinExistence type="predicted"/>
<sequence>MTIYMQSTLELRAGDTAKFEEVMKDLVATVEGVGWHLVTAIMQISGRLHTAIDVWSMPDLESYQRGLGALRGHERFPEMARVLAETIERETIVLGVEAPWVPQR</sequence>
<dbReference type="SUPFAM" id="SSF54909">
    <property type="entry name" value="Dimeric alpha+beta barrel"/>
    <property type="match status" value="1"/>
</dbReference>
<accession>A0ABV8RU94</accession>
<dbReference type="EMBL" id="JBHSDR010000008">
    <property type="protein sequence ID" value="MFC4296275.1"/>
    <property type="molecule type" value="Genomic_DNA"/>
</dbReference>
<dbReference type="Proteomes" id="UP001595828">
    <property type="component" value="Unassembled WGS sequence"/>
</dbReference>
<reference evidence="2" key="1">
    <citation type="journal article" date="2019" name="Int. J. Syst. Evol. Microbiol.">
        <title>The Global Catalogue of Microorganisms (GCM) 10K type strain sequencing project: providing services to taxonomists for standard genome sequencing and annotation.</title>
        <authorList>
            <consortium name="The Broad Institute Genomics Platform"/>
            <consortium name="The Broad Institute Genome Sequencing Center for Infectious Disease"/>
            <person name="Wu L."/>
            <person name="Ma J."/>
        </authorList>
    </citation>
    <scope>NUCLEOTIDE SEQUENCE [LARGE SCALE GENOMIC DNA]</scope>
    <source>
        <strain evidence="2">CGMCC 1.12989</strain>
    </source>
</reference>
<keyword evidence="2" id="KW-1185">Reference proteome</keyword>
<gene>
    <name evidence="1" type="ORF">ACFO0A_14555</name>
</gene>
<comment type="caution">
    <text evidence="1">The sequence shown here is derived from an EMBL/GenBank/DDBJ whole genome shotgun (WGS) entry which is preliminary data.</text>
</comment>
<dbReference type="InterPro" id="IPR011008">
    <property type="entry name" value="Dimeric_a/b-barrel"/>
</dbReference>
<evidence type="ECO:0000313" key="1">
    <source>
        <dbReference type="EMBL" id="MFC4296275.1"/>
    </source>
</evidence>
<protein>
    <recommendedName>
        <fullName evidence="3">ABM domain-containing protein</fullName>
    </recommendedName>
</protein>
<evidence type="ECO:0000313" key="2">
    <source>
        <dbReference type="Proteomes" id="UP001595828"/>
    </source>
</evidence>
<dbReference type="Gene3D" id="3.30.70.100">
    <property type="match status" value="1"/>
</dbReference>